<dbReference type="EMBL" id="JAHYXK010000015">
    <property type="protein sequence ID" value="MBW7468505.1"/>
    <property type="molecule type" value="Genomic_DNA"/>
</dbReference>
<dbReference type="PANTHER" id="PTHR46361">
    <property type="entry name" value="ELECTRON CARRIER/ PROTEIN DISULFIDE OXIDOREDUCTASE"/>
    <property type="match status" value="1"/>
</dbReference>
<proteinExistence type="predicted"/>
<dbReference type="RefSeq" id="WP_219878376.1">
    <property type="nucleotide sequence ID" value="NZ_JAHYXK010000015.1"/>
</dbReference>
<comment type="caution">
    <text evidence="3">The sequence shown here is derived from an EMBL/GenBank/DDBJ whole genome shotgun (WGS) entry which is preliminary data.</text>
</comment>
<keyword evidence="1" id="KW-0732">Signal</keyword>
<dbReference type="Proteomes" id="UP000813018">
    <property type="component" value="Unassembled WGS sequence"/>
</dbReference>
<gene>
    <name evidence="3" type="ORF">K0O23_15620</name>
</gene>
<organism evidence="3 4">
    <name type="scientific">Pontibacter aydingkolensis</name>
    <dbReference type="NCBI Taxonomy" id="1911536"/>
    <lineage>
        <taxon>Bacteria</taxon>
        <taxon>Pseudomonadati</taxon>
        <taxon>Bacteroidota</taxon>
        <taxon>Cytophagia</taxon>
        <taxon>Cytophagales</taxon>
        <taxon>Hymenobacteraceae</taxon>
        <taxon>Pontibacter</taxon>
    </lineage>
</organism>
<feature type="signal peptide" evidence="1">
    <location>
        <begin position="1"/>
        <end position="35"/>
    </location>
</feature>
<evidence type="ECO:0000259" key="2">
    <source>
        <dbReference type="Pfam" id="PF04784"/>
    </source>
</evidence>
<reference evidence="3 4" key="1">
    <citation type="journal article" date="2016" name="Int. J. Syst. Evol. Microbiol.">
        <title>Pontibacter aydingkolensis sp. nov., isolated from soil of a salt lake.</title>
        <authorList>
            <person name="Osman G."/>
            <person name="Zhang T."/>
            <person name="Lou K."/>
            <person name="Gao Y."/>
            <person name="Chang W."/>
            <person name="Lin Q."/>
            <person name="Yang H.M."/>
            <person name="Huo X.D."/>
            <person name="Wang N."/>
        </authorList>
    </citation>
    <scope>NUCLEOTIDE SEQUENCE [LARGE SCALE GENOMIC DNA]</scope>
    <source>
        <strain evidence="3 4">KACC 19255</strain>
    </source>
</reference>
<dbReference type="Pfam" id="PF04784">
    <property type="entry name" value="DUF547"/>
    <property type="match status" value="1"/>
</dbReference>
<sequence>MEKPHKSNVKHLSILLLCCAVILLLKCHTASPPTAYITSVKPDHQLWTSLLQKHVNETGFVNYKGFVQDSVLLNQYLKTLQTGVPDPKTWTQEEQLAYWINAYNAFTVKLIIDEYPLKSIKDLNSIFSIPFVNSIWDKKFFRLGGEKYSLNIIEHQILRKEFEEPRIHFAINCASVSCPKLRREAYTSEQLEAQLQEQAYNFINDPFKNRLSSNNPKLSSIFNWFEGDFKKNGSLVDFLNRYAKTKIREDASISYLEYDWRLNEQ</sequence>
<feature type="chain" id="PRO_5046700916" evidence="1">
    <location>
        <begin position="36"/>
        <end position="265"/>
    </location>
</feature>
<accession>A0ABS7CXG7</accession>
<name>A0ABS7CXG7_9BACT</name>
<dbReference type="PANTHER" id="PTHR46361:SF3">
    <property type="entry name" value="ELECTRON CARRIER_ PROTEIN DISULFIDE OXIDOREDUCTASE"/>
    <property type="match status" value="1"/>
</dbReference>
<evidence type="ECO:0000256" key="1">
    <source>
        <dbReference type="SAM" id="SignalP"/>
    </source>
</evidence>
<keyword evidence="4" id="KW-1185">Reference proteome</keyword>
<evidence type="ECO:0000313" key="4">
    <source>
        <dbReference type="Proteomes" id="UP000813018"/>
    </source>
</evidence>
<dbReference type="InterPro" id="IPR006869">
    <property type="entry name" value="DUF547"/>
</dbReference>
<feature type="domain" description="DUF547" evidence="2">
    <location>
        <begin position="88"/>
        <end position="203"/>
    </location>
</feature>
<evidence type="ECO:0000313" key="3">
    <source>
        <dbReference type="EMBL" id="MBW7468505.1"/>
    </source>
</evidence>
<protein>
    <submittedName>
        <fullName evidence="3">DUF547 domain-containing protein</fullName>
    </submittedName>
</protein>